<keyword evidence="2" id="KW-0812">Transmembrane</keyword>
<dbReference type="Proteomes" id="UP000823858">
    <property type="component" value="Unassembled WGS sequence"/>
</dbReference>
<dbReference type="SUPFAM" id="SSF51445">
    <property type="entry name" value="(Trans)glycosidases"/>
    <property type="match status" value="1"/>
</dbReference>
<dbReference type="EMBL" id="DWVP01000010">
    <property type="protein sequence ID" value="HJC84840.1"/>
    <property type="molecule type" value="Genomic_DNA"/>
</dbReference>
<protein>
    <submittedName>
        <fullName evidence="3">Uncharacterized protein</fullName>
    </submittedName>
</protein>
<gene>
    <name evidence="3" type="ORF">H9751_04710</name>
</gene>
<accession>A0A9D2TPZ6</accession>
<comment type="caution">
    <text evidence="3">The sequence shown here is derived from an EMBL/GenBank/DDBJ whole genome shotgun (WGS) entry which is preliminary data.</text>
</comment>
<evidence type="ECO:0000313" key="3">
    <source>
        <dbReference type="EMBL" id="HJC84840.1"/>
    </source>
</evidence>
<keyword evidence="2" id="KW-0472">Membrane</keyword>
<name>A0A9D2TPZ6_9CORY</name>
<feature type="region of interest" description="Disordered" evidence="1">
    <location>
        <begin position="39"/>
        <end position="60"/>
    </location>
</feature>
<dbReference type="AlphaFoldDB" id="A0A9D2TPZ6"/>
<dbReference type="Gene3D" id="3.20.20.80">
    <property type="entry name" value="Glycosidases"/>
    <property type="match status" value="1"/>
</dbReference>
<dbReference type="InterPro" id="IPR017853">
    <property type="entry name" value="GH"/>
</dbReference>
<evidence type="ECO:0000313" key="4">
    <source>
        <dbReference type="Proteomes" id="UP000823858"/>
    </source>
</evidence>
<organism evidence="3 4">
    <name type="scientific">Candidatus Corynebacterium faecigallinarum</name>
    <dbReference type="NCBI Taxonomy" id="2838528"/>
    <lineage>
        <taxon>Bacteria</taxon>
        <taxon>Bacillati</taxon>
        <taxon>Actinomycetota</taxon>
        <taxon>Actinomycetes</taxon>
        <taxon>Mycobacteriales</taxon>
        <taxon>Corynebacteriaceae</taxon>
        <taxon>Corynebacterium</taxon>
    </lineage>
</organism>
<evidence type="ECO:0000256" key="2">
    <source>
        <dbReference type="SAM" id="Phobius"/>
    </source>
</evidence>
<dbReference type="InterPro" id="IPR006311">
    <property type="entry name" value="TAT_signal"/>
</dbReference>
<feature type="transmembrane region" description="Helical" evidence="2">
    <location>
        <begin position="12"/>
        <end position="34"/>
    </location>
</feature>
<dbReference type="PROSITE" id="PS51318">
    <property type="entry name" value="TAT"/>
    <property type="match status" value="1"/>
</dbReference>
<reference evidence="3" key="2">
    <citation type="submission" date="2021-04" db="EMBL/GenBank/DDBJ databases">
        <authorList>
            <person name="Gilroy R."/>
        </authorList>
    </citation>
    <scope>NUCLEOTIDE SEQUENCE</scope>
    <source>
        <strain evidence="3">ChiHjej13B12-4958</strain>
    </source>
</reference>
<evidence type="ECO:0000256" key="1">
    <source>
        <dbReference type="SAM" id="MobiDB-lite"/>
    </source>
</evidence>
<reference evidence="3" key="1">
    <citation type="journal article" date="2021" name="PeerJ">
        <title>Extensive microbial diversity within the chicken gut microbiome revealed by metagenomics and culture.</title>
        <authorList>
            <person name="Gilroy R."/>
            <person name="Ravi A."/>
            <person name="Getino M."/>
            <person name="Pursley I."/>
            <person name="Horton D.L."/>
            <person name="Alikhan N.F."/>
            <person name="Baker D."/>
            <person name="Gharbi K."/>
            <person name="Hall N."/>
            <person name="Watson M."/>
            <person name="Adriaenssens E.M."/>
            <person name="Foster-Nyarko E."/>
            <person name="Jarju S."/>
            <person name="Secka A."/>
            <person name="Antonio M."/>
            <person name="Oren A."/>
            <person name="Chaudhuri R.R."/>
            <person name="La Ragione R."/>
            <person name="Hildebrand F."/>
            <person name="Pallen M.J."/>
        </authorList>
    </citation>
    <scope>NUCLEOTIDE SEQUENCE</scope>
    <source>
        <strain evidence="3">ChiHjej13B12-4958</strain>
    </source>
</reference>
<sequence>MRGPERKVNRRGFLLGGAGAVGLGAAAVGGAMLLGGQDGPIGPGGGGDDGADKTPAIDPGPLQLQVNDADHPGRVSVLTADGTALVHFDGYRLTSSIGTRAATVDDPSGGKPGTGPVHVEFEVTDADYTAAVTYRAEGSTVTADWEFSVPGTGYADGDALLRSGRIYRTLVDADSDTGIHIPATRWNRDPGGGVPVLDRVTELHFIDWTSSDEDGDTRISGCLSAEGSRSRNTTTLHAPPTPRADHTDDGLWRAHVEFRADTTVAAARDLLDDGRTLLAGGVLSHPALPERTVDVSGPGTYNVLTEAGEQTFTVGVTDARNRTSSTSSTDVEVVARSFTGEEVHRSTHTVEVPEDTDYVDTEVTIDLPGPRSWTAVEVTCADSFARTAAAVWPEYEYGPAEQSIVGLSGFSALASGSQAPALESAEDEKELWQRIGVAHLRNPWLSAEESVDLGISNALQPGGSPGQFSDERLDRGGQTFTEWATDNIDRGEDADVSHYELLNEWNIDGTDIRGRAREYTSDWLIPFRAELDRRGSSAKLIAMALAGWDASFLDIIDDDGGWDALDGIAEHAGRGNYVPDYDSGRWNFLGQVRTARAYLDGRLERGGNAEELWLTECYSCTRPNAWWYDDERTAADSVLLSLMLAKAEGATGTHWFQLADGLWHDKHGVDPVESEYHYGLLHADRSPKPSLPALAHAAEWLDGAVFLGWVESPHPDLRGLRFRRGDDKVFWVLWSRQDGYLNNADHGTDSAFPHPEAWVVPEGDTVTVTVPGMETAVDVLGAEVPLGDGDGDGGDGDGGSVAVTVGASPIIISGDLDPDLAGPETVTGDMRVNLTEVTVRRSEDSDSALVIEGVNGTDSRLGLRVMGRQVDGEIDEKSVIVPAGEFTEVVDMGESMPLDDSSPAASVAGAVDGIRPQVRVLAQRRERTVPDAAETQVYRAEYYRSV</sequence>
<keyword evidence="2" id="KW-1133">Transmembrane helix</keyword>
<feature type="compositionally biased region" description="Gly residues" evidence="1">
    <location>
        <begin position="39"/>
        <end position="48"/>
    </location>
</feature>
<feature type="region of interest" description="Disordered" evidence="1">
    <location>
        <begin position="225"/>
        <end position="248"/>
    </location>
</feature>
<proteinExistence type="predicted"/>